<name>A0A835R5N7_VANPL</name>
<dbReference type="Gene3D" id="3.30.559.10">
    <property type="entry name" value="Chloramphenicol acetyltransferase-like domain"/>
    <property type="match status" value="2"/>
</dbReference>
<evidence type="ECO:0000313" key="5">
    <source>
        <dbReference type="Proteomes" id="UP000639772"/>
    </source>
</evidence>
<feature type="chain" id="PRO_5032762137" evidence="3">
    <location>
        <begin position="21"/>
        <end position="458"/>
    </location>
</feature>
<dbReference type="SUPFAM" id="SSF52777">
    <property type="entry name" value="CoA-dependent acyltransferases"/>
    <property type="match status" value="1"/>
</dbReference>
<dbReference type="Proteomes" id="UP000639772">
    <property type="component" value="Unassembled WGS sequence"/>
</dbReference>
<dbReference type="Pfam" id="PF02458">
    <property type="entry name" value="Transferase"/>
    <property type="match status" value="1"/>
</dbReference>
<protein>
    <submittedName>
        <fullName evidence="4">Uncharacterized protein</fullName>
    </submittedName>
</protein>
<evidence type="ECO:0000256" key="3">
    <source>
        <dbReference type="SAM" id="SignalP"/>
    </source>
</evidence>
<evidence type="ECO:0000313" key="4">
    <source>
        <dbReference type="EMBL" id="KAG0486156.1"/>
    </source>
</evidence>
<comment type="caution">
    <text evidence="4">The sequence shown here is derived from an EMBL/GenBank/DDBJ whole genome shotgun (WGS) entry which is preliminary data.</text>
</comment>
<sequence length="458" mass="50525">MVDAWAIKFCFWAFLHNLMAVRVIEQSRVSPTPPVDSSRLPIPLTFFDIIWLNSVPVERLFFFNFPHTTSHFLQSHLPLLKSSLSLTLAEFYPLVGTIRLRPGSDHHFEISFTETDSIPLTISEFIGGDFTVLSGDKEREVEDLLLLVPKLPKSYDAQPLLAVQVTLFPSQGLCLALTVHHAACDGQSSTHFVKSWAAAFRSSTATPSPHPKPYVDCSVIQDPRDFYSLTAKLILDIRAQKKTFSSTRTAASIVLSTFTIDAVHISMLKQRAQSSRRFHCSSYVVSCAFAWVCLLKTRGSVSDDAATNLIIAVDWRWRIRPRIPEAFFGNCIGSCIATARAAEIVGQDGFSVACEKIGTAIEGIGDDVHESMEGTLDKIVALLPTRPLTFAGSPKLRVYETDFGWGELKKVLVTSIGQTGAMSLAEMRNGDGGVEIGVVLTKAEMEKFTSHFVNGFES</sequence>
<feature type="signal peptide" evidence="3">
    <location>
        <begin position="1"/>
        <end position="20"/>
    </location>
</feature>
<reference evidence="4 5" key="1">
    <citation type="journal article" date="2020" name="Nat. Food">
        <title>A phased Vanilla planifolia genome enables genetic improvement of flavour and production.</title>
        <authorList>
            <person name="Hasing T."/>
            <person name="Tang H."/>
            <person name="Brym M."/>
            <person name="Khazi F."/>
            <person name="Huang T."/>
            <person name="Chambers A.H."/>
        </authorList>
    </citation>
    <scope>NUCLEOTIDE SEQUENCE [LARGE SCALE GENOMIC DNA]</scope>
    <source>
        <tissue evidence="4">Leaf</tissue>
    </source>
</reference>
<dbReference type="AlphaFoldDB" id="A0A835R5N7"/>
<dbReference type="OrthoDB" id="1862401at2759"/>
<organism evidence="4 5">
    <name type="scientific">Vanilla planifolia</name>
    <name type="common">Vanilla</name>
    <dbReference type="NCBI Taxonomy" id="51239"/>
    <lineage>
        <taxon>Eukaryota</taxon>
        <taxon>Viridiplantae</taxon>
        <taxon>Streptophyta</taxon>
        <taxon>Embryophyta</taxon>
        <taxon>Tracheophyta</taxon>
        <taxon>Spermatophyta</taxon>
        <taxon>Magnoliopsida</taxon>
        <taxon>Liliopsida</taxon>
        <taxon>Asparagales</taxon>
        <taxon>Orchidaceae</taxon>
        <taxon>Vanilloideae</taxon>
        <taxon>Vanilleae</taxon>
        <taxon>Vanilla</taxon>
    </lineage>
</organism>
<dbReference type="InterPro" id="IPR051504">
    <property type="entry name" value="Plant_metabolite_acyltrans"/>
</dbReference>
<keyword evidence="1" id="KW-0808">Transferase</keyword>
<evidence type="ECO:0000256" key="2">
    <source>
        <dbReference type="ARBA" id="ARBA00023315"/>
    </source>
</evidence>
<dbReference type="GO" id="GO:0016747">
    <property type="term" value="F:acyltransferase activity, transferring groups other than amino-acyl groups"/>
    <property type="evidence" value="ECO:0007669"/>
    <property type="project" value="UniProtKB-ARBA"/>
</dbReference>
<dbReference type="EMBL" id="JADCNM010000004">
    <property type="protein sequence ID" value="KAG0486156.1"/>
    <property type="molecule type" value="Genomic_DNA"/>
</dbReference>
<keyword evidence="2" id="KW-0012">Acyltransferase</keyword>
<dbReference type="PANTHER" id="PTHR31625">
    <property type="match status" value="1"/>
</dbReference>
<accession>A0A835R5N7</accession>
<keyword evidence="3" id="KW-0732">Signal</keyword>
<proteinExistence type="predicted"/>
<dbReference type="InterPro" id="IPR023213">
    <property type="entry name" value="CAT-like_dom_sf"/>
</dbReference>
<evidence type="ECO:0000256" key="1">
    <source>
        <dbReference type="ARBA" id="ARBA00022679"/>
    </source>
</evidence>
<gene>
    <name evidence="4" type="ORF">HPP92_008251</name>
</gene>